<dbReference type="AlphaFoldDB" id="X6M0S5"/>
<evidence type="ECO:0000313" key="1">
    <source>
        <dbReference type="EMBL" id="ETO07763.1"/>
    </source>
</evidence>
<keyword evidence="2" id="KW-1185">Reference proteome</keyword>
<proteinExistence type="predicted"/>
<dbReference type="EMBL" id="ASPP01025769">
    <property type="protein sequence ID" value="ETO07763.1"/>
    <property type="molecule type" value="Genomic_DNA"/>
</dbReference>
<evidence type="ECO:0000313" key="2">
    <source>
        <dbReference type="Proteomes" id="UP000023152"/>
    </source>
</evidence>
<accession>X6M0S5</accession>
<gene>
    <name evidence="1" type="ORF">RFI_29628</name>
</gene>
<sequence>MLLSFGGYPKHTLAMKYISVWDNISNKSNDSNNFNEWIPFTDKHNHPIIIERDKYHYHEGVRAVIGGRNNHLLFITYPNYICV</sequence>
<comment type="caution">
    <text evidence="1">The sequence shown here is derived from an EMBL/GenBank/DDBJ whole genome shotgun (WGS) entry which is preliminary data.</text>
</comment>
<reference evidence="1 2" key="1">
    <citation type="journal article" date="2013" name="Curr. Biol.">
        <title>The Genome of the Foraminiferan Reticulomyxa filosa.</title>
        <authorList>
            <person name="Glockner G."/>
            <person name="Hulsmann N."/>
            <person name="Schleicher M."/>
            <person name="Noegel A.A."/>
            <person name="Eichinger L."/>
            <person name="Gallinger C."/>
            <person name="Pawlowski J."/>
            <person name="Sierra R."/>
            <person name="Euteneuer U."/>
            <person name="Pillet L."/>
            <person name="Moustafa A."/>
            <person name="Platzer M."/>
            <person name="Groth M."/>
            <person name="Szafranski K."/>
            <person name="Schliwa M."/>
        </authorList>
    </citation>
    <scope>NUCLEOTIDE SEQUENCE [LARGE SCALE GENOMIC DNA]</scope>
</reference>
<name>X6M0S5_RETFI</name>
<dbReference type="Proteomes" id="UP000023152">
    <property type="component" value="Unassembled WGS sequence"/>
</dbReference>
<organism evidence="1 2">
    <name type="scientific">Reticulomyxa filosa</name>
    <dbReference type="NCBI Taxonomy" id="46433"/>
    <lineage>
        <taxon>Eukaryota</taxon>
        <taxon>Sar</taxon>
        <taxon>Rhizaria</taxon>
        <taxon>Retaria</taxon>
        <taxon>Foraminifera</taxon>
        <taxon>Monothalamids</taxon>
        <taxon>Reticulomyxidae</taxon>
        <taxon>Reticulomyxa</taxon>
    </lineage>
</organism>
<protein>
    <submittedName>
        <fullName evidence="1">Uncharacterized protein</fullName>
    </submittedName>
</protein>